<dbReference type="RefSeq" id="WP_304533997.1">
    <property type="nucleotide sequence ID" value="NZ_JAUQOM010000001.1"/>
</dbReference>
<comment type="caution">
    <text evidence="2">The sequence shown here is derived from an EMBL/GenBank/DDBJ whole genome shotgun (WGS) entry which is preliminary data.</text>
</comment>
<sequence>MAENQSVTEISSLLHHYIDLFNAADFETALASYHLPFSWLVGPIVATAFTPDDFITRMTAMRSGLAEQGFERSELVSCTVRMLGPDAALAGVEVVRHFAGDRAAEVTGGTYIAHNDGAGWRLTSIIGHPIADIVS</sequence>
<evidence type="ECO:0000259" key="1">
    <source>
        <dbReference type="Pfam" id="PF20795"/>
    </source>
</evidence>
<dbReference type="InterPro" id="IPR049219">
    <property type="entry name" value="DUF6841"/>
</dbReference>
<organism evidence="2 3">
    <name type="scientific">Sphingobium cyanobacteriorum</name>
    <dbReference type="NCBI Taxonomy" id="3063954"/>
    <lineage>
        <taxon>Bacteria</taxon>
        <taxon>Pseudomonadati</taxon>
        <taxon>Pseudomonadota</taxon>
        <taxon>Alphaproteobacteria</taxon>
        <taxon>Sphingomonadales</taxon>
        <taxon>Sphingomonadaceae</taxon>
        <taxon>Sphingobium</taxon>
    </lineage>
</organism>
<dbReference type="EMBL" id="JAUQOM010000001">
    <property type="protein sequence ID" value="MDO7833442.1"/>
    <property type="molecule type" value="Genomic_DNA"/>
</dbReference>
<name>A0ABT8ZFY2_9SPHN</name>
<evidence type="ECO:0000313" key="3">
    <source>
        <dbReference type="Proteomes" id="UP001176471"/>
    </source>
</evidence>
<dbReference type="Gene3D" id="3.10.450.50">
    <property type="match status" value="1"/>
</dbReference>
<dbReference type="SUPFAM" id="SSF54427">
    <property type="entry name" value="NTF2-like"/>
    <property type="match status" value="1"/>
</dbReference>
<reference evidence="2" key="1">
    <citation type="submission" date="2023-07" db="EMBL/GenBank/DDBJ databases">
        <title>Bacterial whole genome sequence for Sphingobium sp. HBC34.</title>
        <authorList>
            <person name="Le V."/>
            <person name="Ko S.-R."/>
            <person name="Ahn C.-Y."/>
            <person name="Oh H.-M."/>
        </authorList>
    </citation>
    <scope>NUCLEOTIDE SEQUENCE</scope>
    <source>
        <strain evidence="2">HBC34</strain>
    </source>
</reference>
<gene>
    <name evidence="2" type="ORF">Q4610_00115</name>
</gene>
<dbReference type="Proteomes" id="UP001176471">
    <property type="component" value="Unassembled WGS sequence"/>
</dbReference>
<dbReference type="Pfam" id="PF20795">
    <property type="entry name" value="DUF6841"/>
    <property type="match status" value="1"/>
</dbReference>
<keyword evidence="3" id="KW-1185">Reference proteome</keyword>
<dbReference type="InterPro" id="IPR032710">
    <property type="entry name" value="NTF2-like_dom_sf"/>
</dbReference>
<protein>
    <recommendedName>
        <fullName evidence="1">DUF6841 domain-containing protein</fullName>
    </recommendedName>
</protein>
<evidence type="ECO:0000313" key="2">
    <source>
        <dbReference type="EMBL" id="MDO7833442.1"/>
    </source>
</evidence>
<feature type="domain" description="DUF6841" evidence="1">
    <location>
        <begin position="15"/>
        <end position="128"/>
    </location>
</feature>
<proteinExistence type="predicted"/>
<accession>A0ABT8ZFY2</accession>